<dbReference type="EMBL" id="MN739518">
    <property type="protein sequence ID" value="QHT09933.1"/>
    <property type="molecule type" value="Genomic_DNA"/>
</dbReference>
<dbReference type="AlphaFoldDB" id="A0A6C0D0E8"/>
<dbReference type="InterPro" id="IPR001650">
    <property type="entry name" value="Helicase_C-like"/>
</dbReference>
<evidence type="ECO:0000313" key="6">
    <source>
        <dbReference type="EMBL" id="QHT09933.1"/>
    </source>
</evidence>
<dbReference type="SUPFAM" id="SSF52540">
    <property type="entry name" value="P-loop containing nucleoside triphosphate hydrolases"/>
    <property type="match status" value="1"/>
</dbReference>
<evidence type="ECO:0000256" key="4">
    <source>
        <dbReference type="ARBA" id="ARBA00022840"/>
    </source>
</evidence>
<proteinExistence type="predicted"/>
<accession>A0A6C0D0E8</accession>
<evidence type="ECO:0000256" key="3">
    <source>
        <dbReference type="ARBA" id="ARBA00022806"/>
    </source>
</evidence>
<dbReference type="GO" id="GO:0003723">
    <property type="term" value="F:RNA binding"/>
    <property type="evidence" value="ECO:0007669"/>
    <property type="project" value="TreeGrafter"/>
</dbReference>
<dbReference type="Pfam" id="PF00271">
    <property type="entry name" value="Helicase_C"/>
    <property type="match status" value="1"/>
</dbReference>
<dbReference type="GO" id="GO:0004386">
    <property type="term" value="F:helicase activity"/>
    <property type="evidence" value="ECO:0007669"/>
    <property type="project" value="UniProtKB-KW"/>
</dbReference>
<dbReference type="PANTHER" id="PTHR18934">
    <property type="entry name" value="ATP-DEPENDENT RNA HELICASE"/>
    <property type="match status" value="1"/>
</dbReference>
<dbReference type="PROSITE" id="PS51194">
    <property type="entry name" value="HELICASE_CTER"/>
    <property type="match status" value="1"/>
</dbReference>
<evidence type="ECO:0000259" key="5">
    <source>
        <dbReference type="PROSITE" id="PS51194"/>
    </source>
</evidence>
<keyword evidence="2" id="KW-0378">Hydrolase</keyword>
<evidence type="ECO:0000256" key="1">
    <source>
        <dbReference type="ARBA" id="ARBA00022741"/>
    </source>
</evidence>
<dbReference type="GO" id="GO:0005524">
    <property type="term" value="F:ATP binding"/>
    <property type="evidence" value="ECO:0007669"/>
    <property type="project" value="UniProtKB-KW"/>
</dbReference>
<sequence>MKIEEFSTNIEDDFDSFMESDSSSIMIVTGPTGSGKTRGVLNYITKKTNKPSVFLLPRKTNLSIPFWAKHVVVKSLSQFVHTSVMTQRFHPIEILVVDEFHVENTEWKVLLRALGKNMIPWKKLVFISATFSDYHYELMDDYIGVDRMKDFRSVHVERRGGSIFKTEIEYISEVVWKTMSKENNKEHDHRWVFSSVQYVIPDVMHRILHYLLKLYTKKKGRQPARVLVFLPTPETCELVADLMRISEVHEKNQGLYNYVTVHGQKPREEIDRVIRTVFRKGYARTEVILATNILETSITLSGLDLVIDFGICYAPDALGNIVQRYCTQSEMIQRSGRTGRVCHGTVYRIMPVDYFNWLLYAIPHKTEWGHFILQSALQDQIPVLQSIFKNVESDEAYIANEIEKLESYNLLTFENNQYKVSHSTTKLQQLITSNFQIRSFPLILALWEKSNVVKMSDASIIMMTLMIALMDTIYRFGVYRLFYIPRVESCSYRYLLQCWNEYLESIQDAAYKHYPNQKGKREEQLLWRLVELVLTVIQSPSYGKELQINGRIWNQFIYRWKTLLGPDFFNRLSTFSITTTTPMKKGDFIDFLQHFISQNNQVLSCERWILLKKKERLCTFIEMIKDRQQVLSNSIKSIHMEKKNKAKVLYQGEWIMIRSKYKDEMRRLFWYLPPSSATPVDFLPDWTNYYTNNMEILEPKIYLYDELVLFCPRVIQKHYHHLTKDIKKKCEIRETCQNEKSSWKSVMKNVVYEIDNDVAYRFGMYKYFECKDRYYRTLSSYY</sequence>
<keyword evidence="3" id="KW-0347">Helicase</keyword>
<dbReference type="InterPro" id="IPR027417">
    <property type="entry name" value="P-loop_NTPase"/>
</dbReference>
<dbReference type="GO" id="GO:0016787">
    <property type="term" value="F:hydrolase activity"/>
    <property type="evidence" value="ECO:0007669"/>
    <property type="project" value="UniProtKB-KW"/>
</dbReference>
<dbReference type="Gene3D" id="3.40.50.300">
    <property type="entry name" value="P-loop containing nucleotide triphosphate hydrolases"/>
    <property type="match status" value="1"/>
</dbReference>
<feature type="domain" description="Helicase C-terminal" evidence="5">
    <location>
        <begin position="210"/>
        <end position="389"/>
    </location>
</feature>
<keyword evidence="4" id="KW-0067">ATP-binding</keyword>
<reference evidence="6" key="1">
    <citation type="journal article" date="2020" name="Nature">
        <title>Giant virus diversity and host interactions through global metagenomics.</title>
        <authorList>
            <person name="Schulz F."/>
            <person name="Roux S."/>
            <person name="Paez-Espino D."/>
            <person name="Jungbluth S."/>
            <person name="Walsh D.A."/>
            <person name="Denef V.J."/>
            <person name="McMahon K.D."/>
            <person name="Konstantinidis K.T."/>
            <person name="Eloe-Fadrosh E.A."/>
            <person name="Kyrpides N.C."/>
            <person name="Woyke T."/>
        </authorList>
    </citation>
    <scope>NUCLEOTIDE SEQUENCE</scope>
    <source>
        <strain evidence="6">GVMAG-M-3300023174-104</strain>
    </source>
</reference>
<evidence type="ECO:0000256" key="2">
    <source>
        <dbReference type="ARBA" id="ARBA00022801"/>
    </source>
</evidence>
<name>A0A6C0D0E8_9ZZZZ</name>
<organism evidence="6">
    <name type="scientific">viral metagenome</name>
    <dbReference type="NCBI Taxonomy" id="1070528"/>
    <lineage>
        <taxon>unclassified sequences</taxon>
        <taxon>metagenomes</taxon>
        <taxon>organismal metagenomes</taxon>
    </lineage>
</organism>
<dbReference type="SMART" id="SM00490">
    <property type="entry name" value="HELICc"/>
    <property type="match status" value="1"/>
</dbReference>
<dbReference type="PANTHER" id="PTHR18934:SF91">
    <property type="entry name" value="PRE-MRNA-SPLICING FACTOR ATP-DEPENDENT RNA HELICASE PRP16"/>
    <property type="match status" value="1"/>
</dbReference>
<keyword evidence="1" id="KW-0547">Nucleotide-binding</keyword>
<protein>
    <recommendedName>
        <fullName evidence="5">Helicase C-terminal domain-containing protein</fullName>
    </recommendedName>
</protein>